<organism evidence="1 2">
    <name type="scientific">Aeromonas caviae</name>
    <name type="common">Aeromonas punctata</name>
    <dbReference type="NCBI Taxonomy" id="648"/>
    <lineage>
        <taxon>Bacteria</taxon>
        <taxon>Pseudomonadati</taxon>
        <taxon>Pseudomonadota</taxon>
        <taxon>Gammaproteobacteria</taxon>
        <taxon>Aeromonadales</taxon>
        <taxon>Aeromonadaceae</taxon>
        <taxon>Aeromonas</taxon>
    </lineage>
</organism>
<protein>
    <submittedName>
        <fullName evidence="1">Uncharacterized protein</fullName>
    </submittedName>
</protein>
<dbReference type="Proteomes" id="UP001218423">
    <property type="component" value="Chromosome"/>
</dbReference>
<reference evidence="1" key="1">
    <citation type="submission" date="2023-03" db="EMBL/GenBank/DDBJ databases">
        <title>Aeromonas caviae strain AC1520.</title>
        <authorList>
            <person name="Xie T."/>
            <person name="Zhang Q."/>
            <person name="Deng J."/>
            <person name="Li X."/>
        </authorList>
    </citation>
    <scope>NUCLEOTIDE SEQUENCE</scope>
    <source>
        <strain evidence="1">AC1520</strain>
    </source>
</reference>
<dbReference type="AlphaFoldDB" id="A0AAJ5ZA66"/>
<proteinExistence type="predicted"/>
<evidence type="ECO:0000313" key="2">
    <source>
        <dbReference type="Proteomes" id="UP001218423"/>
    </source>
</evidence>
<name>A0AAJ5ZA66_AERCA</name>
<accession>A0AAJ5ZA66</accession>
<dbReference type="RefSeq" id="WP_277857068.1">
    <property type="nucleotide sequence ID" value="NZ_CP120942.1"/>
</dbReference>
<evidence type="ECO:0000313" key="1">
    <source>
        <dbReference type="EMBL" id="WFF99909.1"/>
    </source>
</evidence>
<gene>
    <name evidence="1" type="ORF">P5S46_10200</name>
</gene>
<dbReference type="EMBL" id="CP120942">
    <property type="protein sequence ID" value="WFF99909.1"/>
    <property type="molecule type" value="Genomic_DNA"/>
</dbReference>
<sequence length="94" mass="10341">MPTLTPAVPSTPALPVLAYHGWQRYAGKIDLLLCQEGADGRCEVSLTWADVQHWREEGGGIVVMGGPNGPDLWKITDRSLWMDALEQGIQLAKR</sequence>